<dbReference type="AlphaFoldDB" id="A0AAD4PUU3"/>
<evidence type="ECO:0000256" key="1">
    <source>
        <dbReference type="SAM" id="Phobius"/>
    </source>
</evidence>
<sequence>MCSATQHITMISIINPRITPSTRHSLWYPFFSSYKRVVFLSAPCQLSTIFFSLMNLNYSPASSLLWLAAICFVFAHAYPLRVGLEHFNLTAEDWQRKIHEEGYRFLKGFVNVNGRRLLLVDFPGWLCVFAAVVVHLRS</sequence>
<keyword evidence="1" id="KW-0472">Membrane</keyword>
<proteinExistence type="predicted"/>
<dbReference type="RefSeq" id="XP_046066114.1">
    <property type="nucleotide sequence ID" value="XM_046212275.1"/>
</dbReference>
<organism evidence="2 3">
    <name type="scientific">Talaromyces proteolyticus</name>
    <dbReference type="NCBI Taxonomy" id="1131652"/>
    <lineage>
        <taxon>Eukaryota</taxon>
        <taxon>Fungi</taxon>
        <taxon>Dikarya</taxon>
        <taxon>Ascomycota</taxon>
        <taxon>Pezizomycotina</taxon>
        <taxon>Eurotiomycetes</taxon>
        <taxon>Eurotiomycetidae</taxon>
        <taxon>Eurotiales</taxon>
        <taxon>Trichocomaceae</taxon>
        <taxon>Talaromyces</taxon>
        <taxon>Talaromyces sect. Bacilispori</taxon>
    </lineage>
</organism>
<dbReference type="Proteomes" id="UP001201262">
    <property type="component" value="Unassembled WGS sequence"/>
</dbReference>
<dbReference type="EMBL" id="JAJTJA010000014">
    <property type="protein sequence ID" value="KAH8689831.1"/>
    <property type="molecule type" value="Genomic_DNA"/>
</dbReference>
<gene>
    <name evidence="2" type="ORF">BGW36DRAFT_307848</name>
</gene>
<keyword evidence="3" id="KW-1185">Reference proteome</keyword>
<accession>A0AAD4PUU3</accession>
<feature type="transmembrane region" description="Helical" evidence="1">
    <location>
        <begin position="63"/>
        <end position="80"/>
    </location>
</feature>
<keyword evidence="1" id="KW-1133">Transmembrane helix</keyword>
<comment type="caution">
    <text evidence="2">The sequence shown here is derived from an EMBL/GenBank/DDBJ whole genome shotgun (WGS) entry which is preliminary data.</text>
</comment>
<dbReference type="GeneID" id="70242562"/>
<evidence type="ECO:0000313" key="3">
    <source>
        <dbReference type="Proteomes" id="UP001201262"/>
    </source>
</evidence>
<evidence type="ECO:0000313" key="2">
    <source>
        <dbReference type="EMBL" id="KAH8689831.1"/>
    </source>
</evidence>
<feature type="transmembrane region" description="Helical" evidence="1">
    <location>
        <begin position="117"/>
        <end position="136"/>
    </location>
</feature>
<protein>
    <submittedName>
        <fullName evidence="2">Uncharacterized protein</fullName>
    </submittedName>
</protein>
<reference evidence="2" key="1">
    <citation type="submission" date="2021-12" db="EMBL/GenBank/DDBJ databases">
        <title>Convergent genome expansion in fungi linked to evolution of root-endophyte symbiosis.</title>
        <authorList>
            <consortium name="DOE Joint Genome Institute"/>
            <person name="Ke Y.-H."/>
            <person name="Bonito G."/>
            <person name="Liao H.-L."/>
            <person name="Looney B."/>
            <person name="Rojas-Flechas A."/>
            <person name="Nash J."/>
            <person name="Hameed K."/>
            <person name="Schadt C."/>
            <person name="Martin F."/>
            <person name="Crous P.W."/>
            <person name="Miettinen O."/>
            <person name="Magnuson J.K."/>
            <person name="Labbe J."/>
            <person name="Jacobson D."/>
            <person name="Doktycz M.J."/>
            <person name="Veneault-Fourrey C."/>
            <person name="Kuo A."/>
            <person name="Mondo S."/>
            <person name="Calhoun S."/>
            <person name="Riley R."/>
            <person name="Ohm R."/>
            <person name="LaButti K."/>
            <person name="Andreopoulos B."/>
            <person name="Pangilinan J."/>
            <person name="Nolan M."/>
            <person name="Tritt A."/>
            <person name="Clum A."/>
            <person name="Lipzen A."/>
            <person name="Daum C."/>
            <person name="Barry K."/>
            <person name="Grigoriev I.V."/>
            <person name="Vilgalys R."/>
        </authorList>
    </citation>
    <scope>NUCLEOTIDE SEQUENCE</scope>
    <source>
        <strain evidence="2">PMI_201</strain>
    </source>
</reference>
<name>A0AAD4PUU3_9EURO</name>
<keyword evidence="1" id="KW-0812">Transmembrane</keyword>